<accession>A0AAW5N4K4</accession>
<dbReference type="Proteomes" id="UP001204579">
    <property type="component" value="Unassembled WGS sequence"/>
</dbReference>
<evidence type="ECO:0000256" key="1">
    <source>
        <dbReference type="SAM" id="SignalP"/>
    </source>
</evidence>
<dbReference type="PROSITE" id="PS51257">
    <property type="entry name" value="PROKAR_LIPOPROTEIN"/>
    <property type="match status" value="1"/>
</dbReference>
<comment type="caution">
    <text evidence="2">The sequence shown here is derived from an EMBL/GenBank/DDBJ whole genome shotgun (WGS) entry which is preliminary data.</text>
</comment>
<reference evidence="2 3" key="1">
    <citation type="submission" date="2022-08" db="EMBL/GenBank/DDBJ databases">
        <authorList>
            <person name="Zeman M."/>
            <person name="Kubasova T."/>
        </authorList>
    </citation>
    <scope>NUCLEOTIDE SEQUENCE [LARGE SCALE GENOMIC DNA]</scope>
    <source>
        <strain evidence="2 3">ET62</strain>
    </source>
</reference>
<proteinExistence type="predicted"/>
<sequence length="164" mass="18555">MKRKYFLTMLCAVLGALCFIFSSCSTDEEDGNGINGSLKINGENYQVEDATISDGVSNEDVFVGRMFEAKLKGIDGFYHFSMEYIYYEGGSYSFNLIEGDITEYINVESFRYITSVSFSTYDYVSGKVFLTHDENIVTLDFKDYTFKNDKGSTFVVNGSAKYID</sequence>
<dbReference type="AlphaFoldDB" id="A0AAW5N4K4"/>
<dbReference type="EMBL" id="JANRHJ010000009">
    <property type="protein sequence ID" value="MCR8874127.1"/>
    <property type="molecule type" value="Genomic_DNA"/>
</dbReference>
<feature type="chain" id="PRO_5043845947" description="Lipoprotein" evidence="1">
    <location>
        <begin position="26"/>
        <end position="164"/>
    </location>
</feature>
<keyword evidence="3" id="KW-1185">Reference proteome</keyword>
<name>A0AAW5N4K4_9BACT</name>
<evidence type="ECO:0008006" key="4">
    <source>
        <dbReference type="Google" id="ProtNLM"/>
    </source>
</evidence>
<keyword evidence="1" id="KW-0732">Signal</keyword>
<protein>
    <recommendedName>
        <fullName evidence="4">Lipoprotein</fullName>
    </recommendedName>
</protein>
<dbReference type="RefSeq" id="WP_204460683.1">
    <property type="nucleotide sequence ID" value="NZ_JANRHJ010000009.1"/>
</dbReference>
<gene>
    <name evidence="2" type="ORF">NW209_08900</name>
</gene>
<evidence type="ECO:0000313" key="3">
    <source>
        <dbReference type="Proteomes" id="UP001204579"/>
    </source>
</evidence>
<organism evidence="2 3">
    <name type="scientific">Phocaeicola barnesiae</name>
    <dbReference type="NCBI Taxonomy" id="376804"/>
    <lineage>
        <taxon>Bacteria</taxon>
        <taxon>Pseudomonadati</taxon>
        <taxon>Bacteroidota</taxon>
        <taxon>Bacteroidia</taxon>
        <taxon>Bacteroidales</taxon>
        <taxon>Bacteroidaceae</taxon>
        <taxon>Phocaeicola</taxon>
    </lineage>
</organism>
<feature type="signal peptide" evidence="1">
    <location>
        <begin position="1"/>
        <end position="25"/>
    </location>
</feature>
<evidence type="ECO:0000313" key="2">
    <source>
        <dbReference type="EMBL" id="MCR8874127.1"/>
    </source>
</evidence>